<gene>
    <name evidence="1" type="ORF">JCM19239_1344</name>
</gene>
<dbReference type="Proteomes" id="UP000029223">
    <property type="component" value="Unassembled WGS sequence"/>
</dbReference>
<organism evidence="1 2">
    <name type="scientific">Vibrio variabilis</name>
    <dbReference type="NCBI Taxonomy" id="990271"/>
    <lineage>
        <taxon>Bacteria</taxon>
        <taxon>Pseudomonadati</taxon>
        <taxon>Pseudomonadota</taxon>
        <taxon>Gammaproteobacteria</taxon>
        <taxon>Vibrionales</taxon>
        <taxon>Vibrionaceae</taxon>
        <taxon>Vibrio</taxon>
    </lineage>
</organism>
<protein>
    <submittedName>
        <fullName evidence="1">Uncharacterized protein</fullName>
    </submittedName>
</protein>
<evidence type="ECO:0000313" key="2">
    <source>
        <dbReference type="Proteomes" id="UP000029223"/>
    </source>
</evidence>
<proteinExistence type="predicted"/>
<comment type="caution">
    <text evidence="1">The sequence shown here is derived from an EMBL/GenBank/DDBJ whole genome shotgun (WGS) entry which is preliminary data.</text>
</comment>
<reference evidence="2" key="1">
    <citation type="submission" date="2014-09" db="EMBL/GenBank/DDBJ databases">
        <title>Vibrio variabilis JCM 19239. (C206) whole genome shotgun sequence.</title>
        <authorList>
            <person name="Sawabe T."/>
            <person name="Meirelles P."/>
            <person name="Nakanishi M."/>
            <person name="Sayaka M."/>
            <person name="Hattori M."/>
            <person name="Ohkuma M."/>
        </authorList>
    </citation>
    <scope>NUCLEOTIDE SEQUENCE [LARGE SCALE GENOMIC DNA]</scope>
    <source>
        <strain evidence="2">JCM 19239</strain>
    </source>
</reference>
<reference evidence="2" key="2">
    <citation type="submission" date="2014-09" db="EMBL/GenBank/DDBJ databases">
        <authorList>
            <consortium name="NBRP consortium"/>
            <person name="Sawabe T."/>
            <person name="Meirelles P."/>
            <person name="Nakanishi M."/>
            <person name="Sayaka M."/>
            <person name="Hattori M."/>
            <person name="Ohkuma M."/>
        </authorList>
    </citation>
    <scope>NUCLEOTIDE SEQUENCE [LARGE SCALE GENOMIC DNA]</scope>
    <source>
        <strain evidence="2">JCM 19239</strain>
    </source>
</reference>
<dbReference type="EMBL" id="BBMS01000096">
    <property type="protein sequence ID" value="GAL30468.1"/>
    <property type="molecule type" value="Genomic_DNA"/>
</dbReference>
<sequence length="145" mass="16322">MFGYEGLGCIYWHMVSKLLLAVQENYQQAWVELGNCDKTKQLGEFYYRVREGIGFNKTPEVYGAFPTDPYSHTPKQAGAQQPGMTGQVKEEVITRFGELGITVTDGEIQITPNLLSKNEFLTEPVAFEYFDLQGQANRIDVNVGT</sequence>
<keyword evidence="2" id="KW-1185">Reference proteome</keyword>
<name>A0ABQ0JP10_9VIBR</name>
<accession>A0ABQ0JP10</accession>
<evidence type="ECO:0000313" key="1">
    <source>
        <dbReference type="EMBL" id="GAL30468.1"/>
    </source>
</evidence>